<dbReference type="InterPro" id="IPR050547">
    <property type="entry name" value="DEAD_box_RNA_helicases"/>
</dbReference>
<dbReference type="SMART" id="SM00490">
    <property type="entry name" value="HELICc"/>
    <property type="match status" value="1"/>
</dbReference>
<keyword evidence="3" id="KW-0378">Hydrolase</keyword>
<dbReference type="GO" id="GO:0005524">
    <property type="term" value="F:ATP binding"/>
    <property type="evidence" value="ECO:0007669"/>
    <property type="project" value="UniProtKB-KW"/>
</dbReference>
<dbReference type="GO" id="GO:0003723">
    <property type="term" value="F:RNA binding"/>
    <property type="evidence" value="ECO:0007669"/>
    <property type="project" value="TreeGrafter"/>
</dbReference>
<evidence type="ECO:0000313" key="9">
    <source>
        <dbReference type="EMBL" id="WOH12874.1"/>
    </source>
</evidence>
<evidence type="ECO:0000256" key="5">
    <source>
        <dbReference type="ARBA" id="ARBA00022840"/>
    </source>
</evidence>
<dbReference type="GO" id="GO:0016787">
    <property type="term" value="F:hydrolase activity"/>
    <property type="evidence" value="ECO:0007669"/>
    <property type="project" value="UniProtKB-KW"/>
</dbReference>
<dbReference type="InterPro" id="IPR014001">
    <property type="entry name" value="Helicase_ATP-bd"/>
</dbReference>
<dbReference type="InterPro" id="IPR011545">
    <property type="entry name" value="DEAD/DEAH_box_helicase_dom"/>
</dbReference>
<dbReference type="PROSITE" id="PS51192">
    <property type="entry name" value="HELICASE_ATP_BIND_1"/>
    <property type="match status" value="1"/>
</dbReference>
<dbReference type="Pfam" id="PF00270">
    <property type="entry name" value="DEAD"/>
    <property type="match status" value="1"/>
</dbReference>
<evidence type="ECO:0000256" key="3">
    <source>
        <dbReference type="ARBA" id="ARBA00022801"/>
    </source>
</evidence>
<comment type="catalytic activity">
    <reaction evidence="6">
        <text>ATP + H2O = ADP + phosphate + H(+)</text>
        <dbReference type="Rhea" id="RHEA:13065"/>
        <dbReference type="ChEBI" id="CHEBI:15377"/>
        <dbReference type="ChEBI" id="CHEBI:15378"/>
        <dbReference type="ChEBI" id="CHEBI:30616"/>
        <dbReference type="ChEBI" id="CHEBI:43474"/>
        <dbReference type="ChEBI" id="CHEBI:456216"/>
        <dbReference type="EC" id="3.6.4.13"/>
    </reaction>
</comment>
<dbReference type="AlphaFoldDB" id="A0AAF1BAX4"/>
<feature type="domain" description="Helicase ATP-binding" evidence="7">
    <location>
        <begin position="105"/>
        <end position="286"/>
    </location>
</feature>
<dbReference type="PROSITE" id="PS51194">
    <property type="entry name" value="HELICASE_CTER"/>
    <property type="match status" value="1"/>
</dbReference>
<dbReference type="InterPro" id="IPR044742">
    <property type="entry name" value="DEAD/DEAH_RhlB"/>
</dbReference>
<evidence type="ECO:0000256" key="1">
    <source>
        <dbReference type="ARBA" id="ARBA00012552"/>
    </source>
</evidence>
<dbReference type="EMBL" id="CP093350">
    <property type="protein sequence ID" value="WOH12874.1"/>
    <property type="molecule type" value="Genomic_DNA"/>
</dbReference>
<dbReference type="Proteomes" id="UP000077755">
    <property type="component" value="Chromosome 8"/>
</dbReference>
<evidence type="ECO:0000313" key="10">
    <source>
        <dbReference type="Proteomes" id="UP000077755"/>
    </source>
</evidence>
<evidence type="ECO:0000259" key="8">
    <source>
        <dbReference type="PROSITE" id="PS51194"/>
    </source>
</evidence>
<reference evidence="9" key="2">
    <citation type="submission" date="2022-03" db="EMBL/GenBank/DDBJ databases">
        <title>Draft title - Genomic analysis of global carrot germplasm unveils the trajectory of domestication and the origin of high carotenoid orange carrot.</title>
        <authorList>
            <person name="Iorizzo M."/>
            <person name="Ellison S."/>
            <person name="Senalik D."/>
            <person name="Macko-Podgorni A."/>
            <person name="Grzebelus D."/>
            <person name="Bostan H."/>
            <person name="Rolling W."/>
            <person name="Curaba J."/>
            <person name="Simon P."/>
        </authorList>
    </citation>
    <scope>NUCLEOTIDE SEQUENCE</scope>
    <source>
        <tissue evidence="9">Leaf</tissue>
    </source>
</reference>
<reference evidence="9" key="1">
    <citation type="journal article" date="2016" name="Nat. Genet.">
        <title>A high-quality carrot genome assembly provides new insights into carotenoid accumulation and asterid genome evolution.</title>
        <authorList>
            <person name="Iorizzo M."/>
            <person name="Ellison S."/>
            <person name="Senalik D."/>
            <person name="Zeng P."/>
            <person name="Satapoomin P."/>
            <person name="Huang J."/>
            <person name="Bowman M."/>
            <person name="Iovene M."/>
            <person name="Sanseverino W."/>
            <person name="Cavagnaro P."/>
            <person name="Yildiz M."/>
            <person name="Macko-Podgorni A."/>
            <person name="Moranska E."/>
            <person name="Grzebelus E."/>
            <person name="Grzebelus D."/>
            <person name="Ashrafi H."/>
            <person name="Zheng Z."/>
            <person name="Cheng S."/>
            <person name="Spooner D."/>
            <person name="Van Deynze A."/>
            <person name="Simon P."/>
        </authorList>
    </citation>
    <scope>NUCLEOTIDE SEQUENCE</scope>
    <source>
        <tissue evidence="9">Leaf</tissue>
    </source>
</reference>
<dbReference type="Gene3D" id="3.40.50.300">
    <property type="entry name" value="P-loop containing nucleotide triphosphate hydrolases"/>
    <property type="match status" value="2"/>
</dbReference>
<dbReference type="InterPro" id="IPR001650">
    <property type="entry name" value="Helicase_C-like"/>
</dbReference>
<feature type="domain" description="Helicase C-terminal" evidence="8">
    <location>
        <begin position="315"/>
        <end position="472"/>
    </location>
</feature>
<dbReference type="PANTHER" id="PTHR47963">
    <property type="entry name" value="DEAD-BOX ATP-DEPENDENT RNA HELICASE 47, MITOCHONDRIAL"/>
    <property type="match status" value="1"/>
</dbReference>
<keyword evidence="10" id="KW-1185">Reference proteome</keyword>
<dbReference type="GO" id="GO:0003724">
    <property type="term" value="F:RNA helicase activity"/>
    <property type="evidence" value="ECO:0007669"/>
    <property type="project" value="UniProtKB-EC"/>
</dbReference>
<dbReference type="SMART" id="SM00487">
    <property type="entry name" value="DEXDc"/>
    <property type="match status" value="1"/>
</dbReference>
<dbReference type="SUPFAM" id="SSF52540">
    <property type="entry name" value="P-loop containing nucleoside triphosphate hydrolases"/>
    <property type="match status" value="1"/>
</dbReference>
<keyword evidence="2" id="KW-0547">Nucleotide-binding</keyword>
<keyword evidence="5" id="KW-0067">ATP-binding</keyword>
<evidence type="ECO:0000259" key="7">
    <source>
        <dbReference type="PROSITE" id="PS51192"/>
    </source>
</evidence>
<dbReference type="Pfam" id="PF00271">
    <property type="entry name" value="Helicase_C"/>
    <property type="match status" value="1"/>
</dbReference>
<dbReference type="PANTHER" id="PTHR47963:SF10">
    <property type="entry name" value="ATP-DEPENDENT RNA HELICASE DDX6_DHH1"/>
    <property type="match status" value="1"/>
</dbReference>
<keyword evidence="4" id="KW-0347">Helicase</keyword>
<evidence type="ECO:0000256" key="4">
    <source>
        <dbReference type="ARBA" id="ARBA00022806"/>
    </source>
</evidence>
<gene>
    <name evidence="9" type="ORF">DCAR_0832383</name>
</gene>
<dbReference type="CDD" id="cd18787">
    <property type="entry name" value="SF2_C_DEAD"/>
    <property type="match status" value="1"/>
</dbReference>
<dbReference type="KEGG" id="dcr:108197054"/>
<accession>A0AAF1BAX4</accession>
<dbReference type="CDD" id="cd00268">
    <property type="entry name" value="DEADc"/>
    <property type="match status" value="1"/>
</dbReference>
<proteinExistence type="predicted"/>
<protein>
    <recommendedName>
        <fullName evidence="1">RNA helicase</fullName>
        <ecNumber evidence="1">3.6.4.13</ecNumber>
    </recommendedName>
</protein>
<name>A0AAF1BAX4_DAUCS</name>
<dbReference type="InterPro" id="IPR027417">
    <property type="entry name" value="P-loop_NTPase"/>
</dbReference>
<evidence type="ECO:0000256" key="2">
    <source>
        <dbReference type="ARBA" id="ARBA00022741"/>
    </source>
</evidence>
<sequence length="472" mass="52500">MATYLHLTHLQHLSPITPQNSNSPLVSPIPRHSISFLHSRWIKTTHSLSTRSTTRSSLVSADVVTEQTNKPTLRELCQGHVPEHVLRRGEEVGFVLPTDVQEQALPILFSGRDCILHSQTGSGKTLAYLLLIFSVLSTRRSTVQALIIVPTRELGMQVTKVARTLAAKSGEPGTEEKPCTVMALLDGGTLRRHKSWLKAEPPTIVVATMGSLSQMLNKNILKLESIRVLVIDEVDFMFNSSKQISAVRKLLNMYSANIRQTIFASASVPQHNRFVYDCIQQKWTKADVAHVHVNPIEPMPSRLHHRFVICGKNERHATLLSLVQSDAPQSAIIFVGEQSEKSKKAGNAPPITTLIDLLKSSPAGCSEILLLDEDVNFNSRAVSLSEMRQGGGYLLVATDIAARGVDLPETTHIYNFDLPKDAVSYLHRAGRTGRKPFSDNKCVVTSILTSEEQFVLRRYENELMFQCEELFL</sequence>
<evidence type="ECO:0000256" key="6">
    <source>
        <dbReference type="ARBA" id="ARBA00047984"/>
    </source>
</evidence>
<organism evidence="9 10">
    <name type="scientific">Daucus carota subsp. sativus</name>
    <name type="common">Carrot</name>
    <dbReference type="NCBI Taxonomy" id="79200"/>
    <lineage>
        <taxon>Eukaryota</taxon>
        <taxon>Viridiplantae</taxon>
        <taxon>Streptophyta</taxon>
        <taxon>Embryophyta</taxon>
        <taxon>Tracheophyta</taxon>
        <taxon>Spermatophyta</taxon>
        <taxon>Magnoliopsida</taxon>
        <taxon>eudicotyledons</taxon>
        <taxon>Gunneridae</taxon>
        <taxon>Pentapetalae</taxon>
        <taxon>asterids</taxon>
        <taxon>campanulids</taxon>
        <taxon>Apiales</taxon>
        <taxon>Apiaceae</taxon>
        <taxon>Apioideae</taxon>
        <taxon>Scandiceae</taxon>
        <taxon>Daucinae</taxon>
        <taxon>Daucus</taxon>
        <taxon>Daucus sect. Daucus</taxon>
    </lineage>
</organism>
<dbReference type="EC" id="3.6.4.13" evidence="1"/>